<reference evidence="3" key="1">
    <citation type="submission" date="2020-08" db="EMBL/GenBank/DDBJ databases">
        <title>Genome public.</title>
        <authorList>
            <person name="Liu C."/>
            <person name="Sun Q."/>
        </authorList>
    </citation>
    <scope>NUCLEOTIDE SEQUENCE</scope>
    <source>
        <strain evidence="3">H8</strain>
    </source>
</reference>
<dbReference type="PANTHER" id="PTHR43364">
    <property type="entry name" value="NADH-SPECIFIC METHYLGLYOXAL REDUCTASE-RELATED"/>
    <property type="match status" value="1"/>
</dbReference>
<proteinExistence type="predicted"/>
<dbReference type="Pfam" id="PF00248">
    <property type="entry name" value="Aldo_ket_red"/>
    <property type="match status" value="1"/>
</dbReference>
<protein>
    <submittedName>
        <fullName evidence="3">Aldo/keto reductase</fullName>
    </submittedName>
</protein>
<dbReference type="EMBL" id="JACRSU010000003">
    <property type="protein sequence ID" value="MBC8541038.1"/>
    <property type="molecule type" value="Genomic_DNA"/>
</dbReference>
<dbReference type="SUPFAM" id="SSF51430">
    <property type="entry name" value="NAD(P)-linked oxidoreductase"/>
    <property type="match status" value="1"/>
</dbReference>
<keyword evidence="4" id="KW-1185">Reference proteome</keyword>
<dbReference type="Proteomes" id="UP000611762">
    <property type="component" value="Unassembled WGS sequence"/>
</dbReference>
<dbReference type="Gene3D" id="3.20.20.100">
    <property type="entry name" value="NADP-dependent oxidoreductase domain"/>
    <property type="match status" value="1"/>
</dbReference>
<evidence type="ECO:0000259" key="2">
    <source>
        <dbReference type="Pfam" id="PF00248"/>
    </source>
</evidence>
<evidence type="ECO:0000313" key="4">
    <source>
        <dbReference type="Proteomes" id="UP000611762"/>
    </source>
</evidence>
<dbReference type="GO" id="GO:0005829">
    <property type="term" value="C:cytosol"/>
    <property type="evidence" value="ECO:0007669"/>
    <property type="project" value="UniProtKB-ARBA"/>
</dbReference>
<dbReference type="RefSeq" id="WP_249312827.1">
    <property type="nucleotide sequence ID" value="NZ_JACRSU010000003.1"/>
</dbReference>
<feature type="domain" description="NADP-dependent oxidoreductase" evidence="2">
    <location>
        <begin position="21"/>
        <end position="316"/>
    </location>
</feature>
<evidence type="ECO:0000256" key="1">
    <source>
        <dbReference type="ARBA" id="ARBA00023002"/>
    </source>
</evidence>
<dbReference type="InterPro" id="IPR036812">
    <property type="entry name" value="NAD(P)_OxRdtase_dom_sf"/>
</dbReference>
<evidence type="ECO:0000313" key="3">
    <source>
        <dbReference type="EMBL" id="MBC8541038.1"/>
    </source>
</evidence>
<dbReference type="AlphaFoldDB" id="A0A926HZ32"/>
<gene>
    <name evidence="3" type="ORF">H8698_08650</name>
</gene>
<sequence length="346" mass="38694">MQYTKLGKSNLTVSRICMGCMGFGDAANGQHTWTVDEAQSRMIIKQGLSLGINFFDTAPAYQNGTSEQYLGRALWDFAPKRDEVVIATKFLPRTAEEMKKGITGQQHIERSLNRSLANLGFDYVDLYIYHMWDYNTPVYDIMEGLNRVVRAGKARYIGISNCFPSQLAAANAVAEKEGFAKLISMQGHYNLIFREEEKEMNPYCQKEQIALTPYSPLAGGRLSKFPGETSKRLMEDEYAKGKYDAAAERDMGIVQRVEELAFHHGVSMTEISLAWLLTKVTAPVVGATKASHVQGAVKATELRLSNEEIKYLEELYTPHELVGVMAQNTETAANQPHVWSAGNQEL</sequence>
<keyword evidence="1" id="KW-0560">Oxidoreductase</keyword>
<comment type="caution">
    <text evidence="3">The sequence shown here is derived from an EMBL/GenBank/DDBJ whole genome shotgun (WGS) entry which is preliminary data.</text>
</comment>
<dbReference type="InterPro" id="IPR023210">
    <property type="entry name" value="NADP_OxRdtase_dom"/>
</dbReference>
<accession>A0A926HZ32</accession>
<organism evidence="3 4">
    <name type="scientific">Congzhengia minquanensis</name>
    <dbReference type="NCBI Taxonomy" id="2763657"/>
    <lineage>
        <taxon>Bacteria</taxon>
        <taxon>Bacillati</taxon>
        <taxon>Bacillota</taxon>
        <taxon>Clostridia</taxon>
        <taxon>Eubacteriales</taxon>
        <taxon>Oscillospiraceae</taxon>
        <taxon>Congzhengia</taxon>
    </lineage>
</organism>
<dbReference type="PANTHER" id="PTHR43364:SF4">
    <property type="entry name" value="NAD(P)-LINKED OXIDOREDUCTASE SUPERFAMILY PROTEIN"/>
    <property type="match status" value="1"/>
</dbReference>
<name>A0A926HZ32_9FIRM</name>
<dbReference type="GO" id="GO:0016491">
    <property type="term" value="F:oxidoreductase activity"/>
    <property type="evidence" value="ECO:0007669"/>
    <property type="project" value="UniProtKB-KW"/>
</dbReference>
<dbReference type="CDD" id="cd19079">
    <property type="entry name" value="AKR_EcYajO-like"/>
    <property type="match status" value="1"/>
</dbReference>
<dbReference type="FunFam" id="3.20.20.100:FF:000004">
    <property type="entry name" value="Oxidoreductase, aldo/keto reductase"/>
    <property type="match status" value="1"/>
</dbReference>
<dbReference type="InterPro" id="IPR050523">
    <property type="entry name" value="AKR_Detox_Biosynth"/>
</dbReference>